<dbReference type="PANTHER" id="PTHR43126:SF2">
    <property type="entry name" value="D-ALANYL-D-ALANINE DIPEPTIDASE"/>
    <property type="match status" value="1"/>
</dbReference>
<keyword evidence="10" id="KW-1185">Reference proteome</keyword>
<reference evidence="9" key="1">
    <citation type="journal article" date="2014" name="Int. J. Syst. Evol. Microbiol.">
        <title>Complete genome sequence of Corynebacterium casei LMG S-19264T (=DSM 44701T), isolated from a smear-ripened cheese.</title>
        <authorList>
            <consortium name="US DOE Joint Genome Institute (JGI-PGF)"/>
            <person name="Walter F."/>
            <person name="Albersmeier A."/>
            <person name="Kalinowski J."/>
            <person name="Ruckert C."/>
        </authorList>
    </citation>
    <scope>NUCLEOTIDE SEQUENCE</scope>
    <source>
        <strain evidence="9">JCM 3051</strain>
    </source>
</reference>
<gene>
    <name evidence="9" type="ORF">GCM10010102_09000</name>
</gene>
<evidence type="ECO:0000256" key="3">
    <source>
        <dbReference type="ARBA" id="ARBA00022723"/>
    </source>
</evidence>
<comment type="catalytic activity">
    <reaction evidence="1">
        <text>D-alanyl-D-alanine + H2O = 2 D-alanine</text>
        <dbReference type="Rhea" id="RHEA:20661"/>
        <dbReference type="ChEBI" id="CHEBI:15377"/>
        <dbReference type="ChEBI" id="CHEBI:57416"/>
        <dbReference type="ChEBI" id="CHEBI:57822"/>
        <dbReference type="EC" id="3.4.13.22"/>
    </reaction>
</comment>
<protein>
    <submittedName>
        <fullName evidence="9">D-alanyl-D-alanine dipeptidase</fullName>
    </submittedName>
</protein>
<evidence type="ECO:0000256" key="8">
    <source>
        <dbReference type="ARBA" id="ARBA00023316"/>
    </source>
</evidence>
<evidence type="ECO:0000256" key="1">
    <source>
        <dbReference type="ARBA" id="ARBA00001362"/>
    </source>
</evidence>
<dbReference type="EMBL" id="BMPT01000003">
    <property type="protein sequence ID" value="GGM15585.1"/>
    <property type="molecule type" value="Genomic_DNA"/>
</dbReference>
<comment type="caution">
    <text evidence="9">The sequence shown here is derived from an EMBL/GenBank/DDBJ whole genome shotgun (WGS) entry which is preliminary data.</text>
</comment>
<evidence type="ECO:0000313" key="9">
    <source>
        <dbReference type="EMBL" id="GGM15585.1"/>
    </source>
</evidence>
<dbReference type="InterPro" id="IPR000755">
    <property type="entry name" value="A_A_dipeptidase"/>
</dbReference>
<dbReference type="GO" id="GO:0006508">
    <property type="term" value="P:proteolysis"/>
    <property type="evidence" value="ECO:0007669"/>
    <property type="project" value="UniProtKB-KW"/>
</dbReference>
<keyword evidence="2" id="KW-0645">Protease</keyword>
<keyword evidence="7" id="KW-0482">Metalloprotease</keyword>
<dbReference type="Proteomes" id="UP000655589">
    <property type="component" value="Unassembled WGS sequence"/>
</dbReference>
<dbReference type="Pfam" id="PF01427">
    <property type="entry name" value="Peptidase_M15"/>
    <property type="match status" value="1"/>
</dbReference>
<keyword evidence="8" id="KW-0961">Cell wall biogenesis/degradation</keyword>
<dbReference type="AlphaFoldDB" id="A0A8H9L1V6"/>
<evidence type="ECO:0000256" key="7">
    <source>
        <dbReference type="ARBA" id="ARBA00023049"/>
    </source>
</evidence>
<reference evidence="9" key="2">
    <citation type="submission" date="2020-09" db="EMBL/GenBank/DDBJ databases">
        <authorList>
            <person name="Sun Q."/>
            <person name="Ohkuma M."/>
        </authorList>
    </citation>
    <scope>NUCLEOTIDE SEQUENCE</scope>
    <source>
        <strain evidence="9">JCM 3051</strain>
    </source>
</reference>
<proteinExistence type="predicted"/>
<keyword evidence="6" id="KW-0224">Dipeptidase</keyword>
<accession>A0A8H9L1V6</accession>
<dbReference type="CDD" id="cd14843">
    <property type="entry name" value="D-Ala-D-Ala_dipeptidase_like"/>
    <property type="match status" value="1"/>
</dbReference>
<name>A0A8H9L1V6_9MICO</name>
<dbReference type="PANTHER" id="PTHR43126">
    <property type="entry name" value="D-ALANYL-D-ALANINE DIPEPTIDASE"/>
    <property type="match status" value="1"/>
</dbReference>
<evidence type="ECO:0000256" key="5">
    <source>
        <dbReference type="ARBA" id="ARBA00022833"/>
    </source>
</evidence>
<dbReference type="GO" id="GO:0071555">
    <property type="term" value="P:cell wall organization"/>
    <property type="evidence" value="ECO:0007669"/>
    <property type="project" value="UniProtKB-KW"/>
</dbReference>
<evidence type="ECO:0000313" key="10">
    <source>
        <dbReference type="Proteomes" id="UP000655589"/>
    </source>
</evidence>
<dbReference type="GO" id="GO:0160237">
    <property type="term" value="F:D-Ala-D-Ala dipeptidase activity"/>
    <property type="evidence" value="ECO:0007669"/>
    <property type="project" value="UniProtKB-EC"/>
</dbReference>
<evidence type="ECO:0000256" key="6">
    <source>
        <dbReference type="ARBA" id="ARBA00022997"/>
    </source>
</evidence>
<dbReference type="Gene3D" id="3.30.1380.10">
    <property type="match status" value="1"/>
</dbReference>
<organism evidence="9 10">
    <name type="scientific">Promicromonospora citrea</name>
    <dbReference type="NCBI Taxonomy" id="43677"/>
    <lineage>
        <taxon>Bacteria</taxon>
        <taxon>Bacillati</taxon>
        <taxon>Actinomycetota</taxon>
        <taxon>Actinomycetes</taxon>
        <taxon>Micrococcales</taxon>
        <taxon>Promicromonosporaceae</taxon>
        <taxon>Promicromonospora</taxon>
    </lineage>
</organism>
<dbReference type="GO" id="GO:0008237">
    <property type="term" value="F:metallopeptidase activity"/>
    <property type="evidence" value="ECO:0007669"/>
    <property type="project" value="UniProtKB-KW"/>
</dbReference>
<evidence type="ECO:0000256" key="2">
    <source>
        <dbReference type="ARBA" id="ARBA00022670"/>
    </source>
</evidence>
<evidence type="ECO:0000256" key="4">
    <source>
        <dbReference type="ARBA" id="ARBA00022801"/>
    </source>
</evidence>
<dbReference type="GO" id="GO:0046872">
    <property type="term" value="F:metal ion binding"/>
    <property type="evidence" value="ECO:0007669"/>
    <property type="project" value="UniProtKB-KW"/>
</dbReference>
<sequence>MTSAPHAGTPRVATLPAPDGDGEIVLLSDGRVSAIEVQESGEPLVALDASFGPAGALVRAEVALRLQHAQELLPDGLRLEVVEGHRHPADQQRIIDTYAREVLAEHPGVDAAELEVLTSRFVSPIAVAPHVAGAATDLTLADENGPLDMGTPIDATPEQSGGRCYFGSPDITPEARALREVLAHALGAAGLVNYPTEWWHWSYGDRYWALVTGAPAAVYGPVAAP</sequence>
<dbReference type="InterPro" id="IPR009045">
    <property type="entry name" value="Zn_M74/Hedgehog-like"/>
</dbReference>
<keyword evidence="4" id="KW-0378">Hydrolase</keyword>
<keyword evidence="3" id="KW-0479">Metal-binding</keyword>
<dbReference type="RefSeq" id="WP_171105998.1">
    <property type="nucleotide sequence ID" value="NZ_BMPT01000003.1"/>
</dbReference>
<keyword evidence="5" id="KW-0862">Zinc</keyword>
<dbReference type="SUPFAM" id="SSF55166">
    <property type="entry name" value="Hedgehog/DD-peptidase"/>
    <property type="match status" value="1"/>
</dbReference>